<feature type="transmembrane region" description="Helical" evidence="1">
    <location>
        <begin position="65"/>
        <end position="83"/>
    </location>
</feature>
<evidence type="ECO:0000313" key="3">
    <source>
        <dbReference type="Proteomes" id="UP000006852"/>
    </source>
</evidence>
<proteinExistence type="predicted"/>
<reference evidence="3" key="2">
    <citation type="submission" date="2011-04" db="EMBL/GenBank/DDBJ databases">
        <title>The complete genome of chromosome of Treponema succinifaciens DSM 2489.</title>
        <authorList>
            <person name="Lucas S."/>
            <person name="Copeland A."/>
            <person name="Lapidus A."/>
            <person name="Bruce D."/>
            <person name="Goodwin L."/>
            <person name="Pitluck S."/>
            <person name="Peters L."/>
            <person name="Kyrpides N."/>
            <person name="Mavromatis K."/>
            <person name="Ivanova N."/>
            <person name="Ovchinnikova G."/>
            <person name="Teshima H."/>
            <person name="Detter J.C."/>
            <person name="Tapia R."/>
            <person name="Han C."/>
            <person name="Land M."/>
            <person name="Hauser L."/>
            <person name="Markowitz V."/>
            <person name="Cheng J.-F."/>
            <person name="Hugenholtz P."/>
            <person name="Woyke T."/>
            <person name="Wu D."/>
            <person name="Gronow S."/>
            <person name="Wellnitz S."/>
            <person name="Brambilla E."/>
            <person name="Klenk H.-P."/>
            <person name="Eisen J.A."/>
        </authorList>
    </citation>
    <scope>NUCLEOTIDE SEQUENCE [LARGE SCALE GENOMIC DNA]</scope>
    <source>
        <strain evidence="3">ATCC 33096 / DSM 2489 / 6091</strain>
    </source>
</reference>
<organism evidence="2 3">
    <name type="scientific">Treponema succinifaciens (strain ATCC 33096 / DSM 2489 / 6091)</name>
    <dbReference type="NCBI Taxonomy" id="869209"/>
    <lineage>
        <taxon>Bacteria</taxon>
        <taxon>Pseudomonadati</taxon>
        <taxon>Spirochaetota</taxon>
        <taxon>Spirochaetia</taxon>
        <taxon>Spirochaetales</taxon>
        <taxon>Treponemataceae</taxon>
        <taxon>Treponema</taxon>
    </lineage>
</organism>
<accession>F2NY60</accession>
<feature type="transmembrane region" description="Helical" evidence="1">
    <location>
        <begin position="6"/>
        <end position="24"/>
    </location>
</feature>
<evidence type="ECO:0000313" key="2">
    <source>
        <dbReference type="EMBL" id="AEB13811.1"/>
    </source>
</evidence>
<dbReference type="AlphaFoldDB" id="F2NY60"/>
<keyword evidence="1" id="KW-0472">Membrane</keyword>
<keyword evidence="3" id="KW-1185">Reference proteome</keyword>
<sequence length="113" mass="13197">MQKKVLYTILIIFSVFLWILYPAFRHELKISNKCALGFENDSGAVILSFFDNSTVEAFVHEERKFEISFVICFAFLHLLFLVVERNVDFSLYVLAVPVKHKYIDFIIKQASVL</sequence>
<gene>
    <name evidence="2" type="ordered locus">Tresu_0887</name>
</gene>
<reference evidence="2 3" key="1">
    <citation type="journal article" date="2011" name="Stand. Genomic Sci.">
        <title>Complete genome sequence of Treponema succinifaciens type strain (6091).</title>
        <authorList>
            <person name="Han C."/>
            <person name="Gronow S."/>
            <person name="Teshima H."/>
            <person name="Lapidus A."/>
            <person name="Nolan M."/>
            <person name="Lucas S."/>
            <person name="Hammon N."/>
            <person name="Deshpande S."/>
            <person name="Cheng J.F."/>
            <person name="Zeytun A."/>
            <person name="Tapia R."/>
            <person name="Goodwin L."/>
            <person name="Pitluck S."/>
            <person name="Liolios K."/>
            <person name="Pagani I."/>
            <person name="Ivanova N."/>
            <person name="Mavromatis K."/>
            <person name="Mikhailova N."/>
            <person name="Huntemann M."/>
            <person name="Pati A."/>
            <person name="Chen A."/>
            <person name="Palaniappan K."/>
            <person name="Land M."/>
            <person name="Hauser L."/>
            <person name="Brambilla E.M."/>
            <person name="Rohde M."/>
            <person name="Goker M."/>
            <person name="Woyke T."/>
            <person name="Bristow J."/>
            <person name="Eisen J.A."/>
            <person name="Markowitz V."/>
            <person name="Hugenholtz P."/>
            <person name="Kyrpides N.C."/>
            <person name="Klenk H.P."/>
            <person name="Detter J.C."/>
        </authorList>
    </citation>
    <scope>NUCLEOTIDE SEQUENCE [LARGE SCALE GENOMIC DNA]</scope>
    <source>
        <strain evidence="3">ATCC 33096 / DSM 2489 / 6091</strain>
    </source>
</reference>
<dbReference type="STRING" id="869209.Tresu_0887"/>
<dbReference type="EMBL" id="CP002631">
    <property type="protein sequence ID" value="AEB13811.1"/>
    <property type="molecule type" value="Genomic_DNA"/>
</dbReference>
<protein>
    <submittedName>
        <fullName evidence="2">Uncharacterized protein</fullName>
    </submittedName>
</protein>
<name>F2NY60_TRES6</name>
<dbReference type="HOGENOM" id="CLU_2132423_0_0_12"/>
<dbReference type="KEGG" id="tsu:Tresu_0887"/>
<evidence type="ECO:0000256" key="1">
    <source>
        <dbReference type="SAM" id="Phobius"/>
    </source>
</evidence>
<keyword evidence="1" id="KW-0812">Transmembrane</keyword>
<dbReference type="Proteomes" id="UP000006852">
    <property type="component" value="Chromosome"/>
</dbReference>
<keyword evidence="1" id="KW-1133">Transmembrane helix</keyword>